<accession>A0ACD0NN95</accession>
<keyword evidence="2" id="KW-1185">Reference proteome</keyword>
<protein>
    <submittedName>
        <fullName evidence="1">Fumarylacetoacetase</fullName>
    </submittedName>
</protein>
<reference evidence="1 2" key="1">
    <citation type="journal article" date="2018" name="Mol. Biol. Evol.">
        <title>Broad Genomic Sampling Reveals a Smut Pathogenic Ancestry of the Fungal Clade Ustilaginomycotina.</title>
        <authorList>
            <person name="Kijpornyongpan T."/>
            <person name="Mondo S.J."/>
            <person name="Barry K."/>
            <person name="Sandor L."/>
            <person name="Lee J."/>
            <person name="Lipzen A."/>
            <person name="Pangilinan J."/>
            <person name="LaButti K."/>
            <person name="Hainaut M."/>
            <person name="Henrissat B."/>
            <person name="Grigoriev I.V."/>
            <person name="Spatafora J.W."/>
            <person name="Aime M.C."/>
        </authorList>
    </citation>
    <scope>NUCLEOTIDE SEQUENCE [LARGE SCALE GENOMIC DNA]</scope>
    <source>
        <strain evidence="1 2">SA 807</strain>
    </source>
</reference>
<evidence type="ECO:0000313" key="1">
    <source>
        <dbReference type="EMBL" id="PWN47240.1"/>
    </source>
</evidence>
<organism evidence="1 2">
    <name type="scientific">Violaceomyces palustris</name>
    <dbReference type="NCBI Taxonomy" id="1673888"/>
    <lineage>
        <taxon>Eukaryota</taxon>
        <taxon>Fungi</taxon>
        <taxon>Dikarya</taxon>
        <taxon>Basidiomycota</taxon>
        <taxon>Ustilaginomycotina</taxon>
        <taxon>Ustilaginomycetes</taxon>
        <taxon>Violaceomycetales</taxon>
        <taxon>Violaceomycetaceae</taxon>
        <taxon>Violaceomyces</taxon>
    </lineage>
</organism>
<dbReference type="Proteomes" id="UP000245626">
    <property type="component" value="Unassembled WGS sequence"/>
</dbReference>
<name>A0ACD0NN95_9BASI</name>
<dbReference type="EMBL" id="KZ820492">
    <property type="protein sequence ID" value="PWN47240.1"/>
    <property type="molecule type" value="Genomic_DNA"/>
</dbReference>
<sequence length="444" mass="48528">MAPLKSFVKYDGQSQFPLENLPWGIFSTAKDPSPRAGLALGDSIIDLKQLSSHPTILDSDESPLSAAQAQHLFTQPTLNAYIALERSTQSSFRSFVQRLFSEGDDRLATDDEWKAKILVDAKEATLHLPISVGDYTDFCASKEHTDNTGRILFGEGNVLEDNWFSLPIGYHGRSSSIVVSGTDVKRPKGISVPPNSNQPVYGPCKVLDYELELAFVVGGPSTKLGETVDLKDASMHVFGAVLMNDWSARDIQKWEMKPLGPFLGKNFATSISPWIVEIEALEPFKTAAPEQVPRPLPHLDEAGKGTNYDIKLFAEIRATSPTKDGAAEAEEEEGWTLTTNTNAKYLYWTMSQMLTHHTSGGCNINAGDLLASGTISAPYDLPDPTACLLEKTRGGRKPFTLDGEGEVKRTFIEDGDEVRIRGLCSRPELGYLVGFGEVKGKVVA</sequence>
<gene>
    <name evidence="1" type="ORF">IE53DRAFT_390620</name>
</gene>
<evidence type="ECO:0000313" key="2">
    <source>
        <dbReference type="Proteomes" id="UP000245626"/>
    </source>
</evidence>
<proteinExistence type="predicted"/>